<dbReference type="EC" id="2.1.1.-" evidence="1"/>
<dbReference type="RefSeq" id="WP_378408979.1">
    <property type="nucleotide sequence ID" value="NZ_JBHTCS010000028.1"/>
</dbReference>
<accession>A0ABW2S4P3</accession>
<dbReference type="GO" id="GO:0008168">
    <property type="term" value="F:methyltransferase activity"/>
    <property type="evidence" value="ECO:0007669"/>
    <property type="project" value="UniProtKB-KW"/>
</dbReference>
<keyword evidence="1" id="KW-0808">Transferase</keyword>
<comment type="caution">
    <text evidence="1">The sequence shown here is derived from an EMBL/GenBank/DDBJ whole genome shotgun (WGS) entry which is preliminary data.</text>
</comment>
<dbReference type="EMBL" id="JBHTCS010000028">
    <property type="protein sequence ID" value="MFC7450887.1"/>
    <property type="molecule type" value="Genomic_DNA"/>
</dbReference>
<gene>
    <name evidence="1" type="ORF">ACFQS9_23600</name>
</gene>
<protein>
    <submittedName>
        <fullName evidence="1">Class I SAM-dependent methyltransferase</fullName>
        <ecNumber evidence="1">2.1.1.-</ecNumber>
    </submittedName>
</protein>
<name>A0ABW2S4P3_9NOCA</name>
<evidence type="ECO:0000313" key="1">
    <source>
        <dbReference type="EMBL" id="MFC7450887.1"/>
    </source>
</evidence>
<dbReference type="CDD" id="cd02440">
    <property type="entry name" value="AdoMet_MTases"/>
    <property type="match status" value="1"/>
</dbReference>
<dbReference type="GO" id="GO:0032259">
    <property type="term" value="P:methylation"/>
    <property type="evidence" value="ECO:0007669"/>
    <property type="project" value="UniProtKB-KW"/>
</dbReference>
<evidence type="ECO:0000313" key="2">
    <source>
        <dbReference type="Proteomes" id="UP001596484"/>
    </source>
</evidence>
<dbReference type="Proteomes" id="UP001596484">
    <property type="component" value="Unassembled WGS sequence"/>
</dbReference>
<sequence length="622" mass="68873">MSSLAGDRRRWTDWLPLLFATGVLVNGIRLRRRLRRLSVLEPATEPVSGTHRFLTATGVELDEDTRRAASAFARGRGLDVLDLVPADLSVDRVMDLGRGIDPATYRTDPFAPGRGAYHAILADKDVLERAGVISDDGVGLTELARITLLLKLHAFASTDVVVAPGLHAMPEQSDKGRAILRVLFPVGHQVALAVPGVSYAALTLCVLVNPAWGLAAAALFCLQPYLIVAGQRHRFAPTDLHGAALLRLVRGPRRWWRTLSGPAPKAKTWRDLVADRRPAYAADLSAGIGRFFEPRRTSCPWCGGSELLVRVTTPDLRQHKPGRFTLEQCRQCGHTFQNPQLTLAGLEFYYRDIYDGLSADWQEGAFAHPYPKDMYQARASMLAPFTTPKSWLDVGTGYGHFCAAASLVWPRTVFDGLDMSVSIEEAERRGWISRGYRGQFLELIEELAGRYDVVSMHHYLEHTRDPAAELGAAARVLPPGGFLLIEVPDPEWPLGRLLGRYWLPWFQPQHLHLIPIANLKRTLRDLGFTTVAEERGRAHIGADLTQAAVQFLRNLMPHMDYPWSQTPATLPRRIWQAGVWVGGSPLLAAGVLTDPILDGFTRHTNRGAAYRVLARLDGGPIP</sequence>
<dbReference type="InterPro" id="IPR029063">
    <property type="entry name" value="SAM-dependent_MTases_sf"/>
</dbReference>
<dbReference type="Pfam" id="PF13489">
    <property type="entry name" value="Methyltransf_23"/>
    <property type="match status" value="1"/>
</dbReference>
<dbReference type="Gene3D" id="3.40.50.150">
    <property type="entry name" value="Vaccinia Virus protein VP39"/>
    <property type="match status" value="1"/>
</dbReference>
<organism evidence="1 2">
    <name type="scientific">Rhodococcus daqingensis</name>
    <dbReference type="NCBI Taxonomy" id="2479363"/>
    <lineage>
        <taxon>Bacteria</taxon>
        <taxon>Bacillati</taxon>
        <taxon>Actinomycetota</taxon>
        <taxon>Actinomycetes</taxon>
        <taxon>Mycobacteriales</taxon>
        <taxon>Nocardiaceae</taxon>
        <taxon>Rhodococcus</taxon>
    </lineage>
</organism>
<reference evidence="2" key="1">
    <citation type="journal article" date="2019" name="Int. J. Syst. Evol. Microbiol.">
        <title>The Global Catalogue of Microorganisms (GCM) 10K type strain sequencing project: providing services to taxonomists for standard genome sequencing and annotation.</title>
        <authorList>
            <consortium name="The Broad Institute Genomics Platform"/>
            <consortium name="The Broad Institute Genome Sequencing Center for Infectious Disease"/>
            <person name="Wu L."/>
            <person name="Ma J."/>
        </authorList>
    </citation>
    <scope>NUCLEOTIDE SEQUENCE [LARGE SCALE GENOMIC DNA]</scope>
    <source>
        <strain evidence="2">ICMP 19430</strain>
    </source>
</reference>
<keyword evidence="1" id="KW-0489">Methyltransferase</keyword>
<proteinExistence type="predicted"/>
<dbReference type="SUPFAM" id="SSF53335">
    <property type="entry name" value="S-adenosyl-L-methionine-dependent methyltransferases"/>
    <property type="match status" value="1"/>
</dbReference>
<keyword evidence="2" id="KW-1185">Reference proteome</keyword>